<sequence>MLGEGVDREWAYTIDLGHERLIKTVVGFKKLFVDEAEDDYAFLCEFAWGLVLAYAGRTDNDEGMKYAATTTAEALANAGVLISDQKAIAADGVLILAEASIPAHVPEE</sequence>
<dbReference type="EMBL" id="LDJK01000011">
    <property type="protein sequence ID" value="KRG76116.1"/>
    <property type="molecule type" value="Genomic_DNA"/>
</dbReference>
<evidence type="ECO:0000313" key="2">
    <source>
        <dbReference type="Proteomes" id="UP000051386"/>
    </source>
</evidence>
<name>A0A0R0DEI4_9GAMM</name>
<accession>A0A0R0DEI4</accession>
<keyword evidence="2" id="KW-1185">Reference proteome</keyword>
<comment type="caution">
    <text evidence="1">The sequence shown here is derived from an EMBL/GenBank/DDBJ whole genome shotgun (WGS) entry which is preliminary data.</text>
</comment>
<proteinExistence type="predicted"/>
<evidence type="ECO:0000313" key="1">
    <source>
        <dbReference type="EMBL" id="KRG76116.1"/>
    </source>
</evidence>
<organism evidence="1 2">
    <name type="scientific">Stenotrophomonas chelatiphaga</name>
    <dbReference type="NCBI Taxonomy" id="517011"/>
    <lineage>
        <taxon>Bacteria</taxon>
        <taxon>Pseudomonadati</taxon>
        <taxon>Pseudomonadota</taxon>
        <taxon>Gammaproteobacteria</taxon>
        <taxon>Lysobacterales</taxon>
        <taxon>Lysobacteraceae</taxon>
        <taxon>Stenotrophomonas</taxon>
    </lineage>
</organism>
<dbReference type="Proteomes" id="UP000051386">
    <property type="component" value="Unassembled WGS sequence"/>
</dbReference>
<dbReference type="AlphaFoldDB" id="A0A0R0DEI4"/>
<reference evidence="1 2" key="1">
    <citation type="submission" date="2015-05" db="EMBL/GenBank/DDBJ databases">
        <title>Genome sequencing and analysis of members of genus Stenotrophomonas.</title>
        <authorList>
            <person name="Patil P.P."/>
            <person name="Midha S."/>
            <person name="Patil P.B."/>
        </authorList>
    </citation>
    <scope>NUCLEOTIDE SEQUENCE [LARGE SCALE GENOMIC DNA]</scope>
    <source>
        <strain evidence="1 2">DSM 21508</strain>
    </source>
</reference>
<dbReference type="PATRIC" id="fig|517011.3.peg.187"/>
<protein>
    <submittedName>
        <fullName evidence="1">Uncharacterized protein</fullName>
    </submittedName>
</protein>
<gene>
    <name evidence="1" type="ORF">ABB28_04045</name>
</gene>